<dbReference type="InterPro" id="IPR004805">
    <property type="entry name" value="DnaE2/DnaE/PolC"/>
</dbReference>
<evidence type="ECO:0000313" key="3">
    <source>
        <dbReference type="Proteomes" id="UP000218887"/>
    </source>
</evidence>
<dbReference type="Pfam" id="PF02811">
    <property type="entry name" value="PHP"/>
    <property type="match status" value="1"/>
</dbReference>
<dbReference type="SMART" id="SM00481">
    <property type="entry name" value="POLIIIAc"/>
    <property type="match status" value="1"/>
</dbReference>
<dbReference type="InterPro" id="IPR003141">
    <property type="entry name" value="Pol/His_phosphatase_N"/>
</dbReference>
<dbReference type="GO" id="GO:0006260">
    <property type="term" value="P:DNA replication"/>
    <property type="evidence" value="ECO:0007669"/>
    <property type="project" value="InterPro"/>
</dbReference>
<dbReference type="SUPFAM" id="SSF89550">
    <property type="entry name" value="PHP domain-like"/>
    <property type="match status" value="1"/>
</dbReference>
<protein>
    <recommendedName>
        <fullName evidence="1">Polymerase/histidinol phosphatase N-terminal domain-containing protein</fullName>
    </recommendedName>
</protein>
<keyword evidence="3" id="KW-1185">Reference proteome</keyword>
<reference evidence="2 3" key="1">
    <citation type="submission" date="2017-08" db="EMBL/GenBank/DDBJ databases">
        <title>Virgibacillus indicus sp. nov. and Virgibacillus profoundi sp. nov, two moderately halophilic bacteria isolated from marine sediment by using the Microfluidic Streak Plate.</title>
        <authorList>
            <person name="Xu B."/>
            <person name="Hu B."/>
            <person name="Wang J."/>
            <person name="Zhu Y."/>
            <person name="Huang L."/>
            <person name="Du W."/>
            <person name="Huang Y."/>
        </authorList>
    </citation>
    <scope>NUCLEOTIDE SEQUENCE [LARGE SCALE GENOMIC DNA]</scope>
    <source>
        <strain evidence="2 3">IO3-P3-H5</strain>
    </source>
</reference>
<dbReference type="InterPro" id="IPR004013">
    <property type="entry name" value="PHP_dom"/>
</dbReference>
<dbReference type="PANTHER" id="PTHR32294">
    <property type="entry name" value="DNA POLYMERASE III SUBUNIT ALPHA"/>
    <property type="match status" value="1"/>
</dbReference>
<feature type="domain" description="Polymerase/histidinol phosphatase N-terminal" evidence="1">
    <location>
        <begin position="22"/>
        <end position="100"/>
    </location>
</feature>
<organism evidence="2 3">
    <name type="scientific">Virgibacillus profundi</name>
    <dbReference type="NCBI Taxonomy" id="2024555"/>
    <lineage>
        <taxon>Bacteria</taxon>
        <taxon>Bacillati</taxon>
        <taxon>Bacillota</taxon>
        <taxon>Bacilli</taxon>
        <taxon>Bacillales</taxon>
        <taxon>Bacillaceae</taxon>
        <taxon>Virgibacillus</taxon>
    </lineage>
</organism>
<sequence>MLYNLYIKKGDVQLLQNKPKFINLHCHSDVSNIRLLDSTNSIQALLETAVKMNYQGLALTDHEALSNHLKAIKTARKMKENGTMSESFRIILGNELYLIDSLEEVRDNYQSGVTKFPHFLILSRSEVGHEQMRILSSRAWSRSFRTGLMERTVTLKSDIEEIVKPNQGHIIASSACLGSEINIRLLAIKEANENSDEQAAQLHRNKLNEFILWCIDVFGQDYFFIELQPALSEEQIYCNKELIKIADFYKLKRIITTDAHYPRPEDRAIHEAFLNAKEAEREVASFYEACFLANVDEIYERMSYIDTEILDDAISNTQLIGDMVEDYTLEKDTVIPKIDLPKFEVRHIFKPAYSKYEYIEKMANSDEEQNRYLVKLIEDGFEEKLKTPELTQEKFHQILARIDIELSELWEIGQEINQAMGSYYITVSEIIRIIWDDECGGDSLVAPGRGSSSGFILNYLLDITQINPLEYGIEMPHWRHLHKSRPDIGALDIDIDTEANKRPRIIQALKDHFGEDRILQVATFGTETSKAAITTACRGLGYDSDIALHLGSMIPFERGKNWSISDCLYGNEEKDRKPVKEFINEIERYPKLKETALGLNGLISKRGVHAGGVVLFPDIYYKTSSLMRAPNGTPITAYSLDDVQAMSNIKFD</sequence>
<dbReference type="AlphaFoldDB" id="A0A2A2IFJ7"/>
<dbReference type="Gene3D" id="3.20.20.140">
    <property type="entry name" value="Metal-dependent hydrolases"/>
    <property type="match status" value="1"/>
</dbReference>
<evidence type="ECO:0000313" key="2">
    <source>
        <dbReference type="EMBL" id="PAV30322.1"/>
    </source>
</evidence>
<dbReference type="Pfam" id="PF07733">
    <property type="entry name" value="DNA_pol3_alpha"/>
    <property type="match status" value="1"/>
</dbReference>
<dbReference type="InterPro" id="IPR016195">
    <property type="entry name" value="Pol/histidinol_Pase-like"/>
</dbReference>
<dbReference type="OrthoDB" id="244056at2"/>
<dbReference type="PANTHER" id="PTHR32294:SF0">
    <property type="entry name" value="DNA POLYMERASE III SUBUNIT ALPHA"/>
    <property type="match status" value="1"/>
</dbReference>
<accession>A0A2A2IFJ7</accession>
<dbReference type="EMBL" id="NPOA01000004">
    <property type="protein sequence ID" value="PAV30322.1"/>
    <property type="molecule type" value="Genomic_DNA"/>
</dbReference>
<dbReference type="Proteomes" id="UP000218887">
    <property type="component" value="Unassembled WGS sequence"/>
</dbReference>
<evidence type="ECO:0000259" key="1">
    <source>
        <dbReference type="SMART" id="SM00481"/>
    </source>
</evidence>
<gene>
    <name evidence="2" type="ORF">CIL05_07580</name>
</gene>
<dbReference type="InterPro" id="IPR011708">
    <property type="entry name" value="DNA_pol3_alpha_NTPase_dom"/>
</dbReference>
<proteinExistence type="predicted"/>
<comment type="caution">
    <text evidence="2">The sequence shown here is derived from an EMBL/GenBank/DDBJ whole genome shotgun (WGS) entry which is preliminary data.</text>
</comment>
<name>A0A2A2IFJ7_9BACI</name>
<dbReference type="GO" id="GO:0008408">
    <property type="term" value="F:3'-5' exonuclease activity"/>
    <property type="evidence" value="ECO:0007669"/>
    <property type="project" value="InterPro"/>
</dbReference>